<dbReference type="EMBL" id="JANAKD010000377">
    <property type="protein sequence ID" value="KAJ3494444.1"/>
    <property type="molecule type" value="Genomic_DNA"/>
</dbReference>
<evidence type="ECO:0000313" key="1">
    <source>
        <dbReference type="EMBL" id="KAJ3494444.1"/>
    </source>
</evidence>
<protein>
    <submittedName>
        <fullName evidence="1">Uncharacterized protein</fullName>
    </submittedName>
</protein>
<comment type="caution">
    <text evidence="1">The sequence shown here is derived from an EMBL/GenBank/DDBJ whole genome shotgun (WGS) entry which is preliminary data.</text>
</comment>
<reference evidence="1" key="1">
    <citation type="submission" date="2022-07" db="EMBL/GenBank/DDBJ databases">
        <title>Genome Sequence of Lecanicillium saksenae.</title>
        <authorList>
            <person name="Buettner E."/>
        </authorList>
    </citation>
    <scope>NUCLEOTIDE SEQUENCE</scope>
    <source>
        <strain evidence="1">VT-O1</strain>
    </source>
</reference>
<dbReference type="Proteomes" id="UP001148737">
    <property type="component" value="Unassembled WGS sequence"/>
</dbReference>
<sequence>MRYITFIVAAIWAPAVYAAAEDTVSPEFTDFKGSSVEPPEDIFLAKRDRTHELAGVSLPEIPGLGLEARQGQCPYPVMCSSRSCCPSGYKCCNAGAPPLCCPSAYACRLDVNNCCPDTAVTCGKNFCAKPGSICCGESICQAGTECNTNGGTTSCCQPGELKCLGTYVDPNHGRHLKSDIHIQDVRNGVRPPTDAPSAATSTTSPSRGARTSRPNCVYECHNGQMLPVVEVPNVAGQTDQLFLSMCSGILGTSSGRSGDGSNFDVLTYKGADGKALRRSQARCKGYCAKQKAVFGDPNSLQCDEYPPAMAGEGGKGAFRVCIPYSQNSGAQSKLFRRFVSDCSPGKGKQFIVRMKGGCKVRNDRRDLGSNQNSIAARADNHEATFKASSNALYSWDNMTYMYVPLQELQNGHYSIDVKIEGQVRGLQILDSDGEEHYTAGGAVSNSHTVEFDITDADVEGEEPDPVPAGLFLDIDEAVGVSYVAKATLNNTQSGQDSGAAYAFGGPLSMAWGTGLSLLLAVLVL</sequence>
<accession>A0ACC1QZH9</accession>
<gene>
    <name evidence="1" type="ORF">NLG97_g4072</name>
</gene>
<organism evidence="1 2">
    <name type="scientific">Lecanicillium saksenae</name>
    <dbReference type="NCBI Taxonomy" id="468837"/>
    <lineage>
        <taxon>Eukaryota</taxon>
        <taxon>Fungi</taxon>
        <taxon>Dikarya</taxon>
        <taxon>Ascomycota</taxon>
        <taxon>Pezizomycotina</taxon>
        <taxon>Sordariomycetes</taxon>
        <taxon>Hypocreomycetidae</taxon>
        <taxon>Hypocreales</taxon>
        <taxon>Cordycipitaceae</taxon>
        <taxon>Lecanicillium</taxon>
    </lineage>
</organism>
<proteinExistence type="predicted"/>
<name>A0ACC1QZH9_9HYPO</name>
<evidence type="ECO:0000313" key="2">
    <source>
        <dbReference type="Proteomes" id="UP001148737"/>
    </source>
</evidence>
<keyword evidence="2" id="KW-1185">Reference proteome</keyword>